<sequence>MTEISLTADCSTDTRGEKPDIFKFARLVQRGRNNQKKVRKVSV</sequence>
<organism evidence="1 2">
    <name type="scientific">Floridaenema evergladense BLCC-F167</name>
    <dbReference type="NCBI Taxonomy" id="3153639"/>
    <lineage>
        <taxon>Bacteria</taxon>
        <taxon>Bacillati</taxon>
        <taxon>Cyanobacteriota</taxon>
        <taxon>Cyanophyceae</taxon>
        <taxon>Oscillatoriophycideae</taxon>
        <taxon>Aerosakkonematales</taxon>
        <taxon>Aerosakkonemataceae</taxon>
        <taxon>Floridanema</taxon>
        <taxon>Floridanema evergladense</taxon>
    </lineage>
</organism>
<protein>
    <recommendedName>
        <fullName evidence="3">Ribosomal protein S16</fullName>
    </recommendedName>
</protein>
<proteinExistence type="predicted"/>
<comment type="caution">
    <text evidence="1">The sequence shown here is derived from an EMBL/GenBank/DDBJ whole genome shotgun (WGS) entry which is preliminary data.</text>
</comment>
<gene>
    <name evidence="1" type="ORF">ACE1CA_20650</name>
</gene>
<reference evidence="1 2" key="1">
    <citation type="submission" date="2024-09" db="EMBL/GenBank/DDBJ databases">
        <title>Floridaenema gen nov. (Aerosakkonemataceae, Aerosakkonematales ord. nov., Cyanobacteria) from benthic tropical and subtropical fresh waters, with the description of four new species.</title>
        <authorList>
            <person name="Moretto J.A."/>
            <person name="Berthold D.E."/>
            <person name="Lefler F.W."/>
            <person name="Huang I.-S."/>
            <person name="Laughinghouse H. IV."/>
        </authorList>
    </citation>
    <scope>NUCLEOTIDE SEQUENCE [LARGE SCALE GENOMIC DNA]</scope>
    <source>
        <strain evidence="1 2">BLCC-F167</strain>
    </source>
</reference>
<accession>A0ABV4WQF6</accession>
<name>A0ABV4WQF6_9CYAN</name>
<dbReference type="RefSeq" id="WP_413279302.1">
    <property type="nucleotide sequence ID" value="NZ_JBHFNT010000192.1"/>
</dbReference>
<dbReference type="EMBL" id="JBHFNT010000192">
    <property type="protein sequence ID" value="MFB2836941.1"/>
    <property type="molecule type" value="Genomic_DNA"/>
</dbReference>
<dbReference type="Proteomes" id="UP001576780">
    <property type="component" value="Unassembled WGS sequence"/>
</dbReference>
<evidence type="ECO:0008006" key="3">
    <source>
        <dbReference type="Google" id="ProtNLM"/>
    </source>
</evidence>
<keyword evidence="2" id="KW-1185">Reference proteome</keyword>
<evidence type="ECO:0000313" key="1">
    <source>
        <dbReference type="EMBL" id="MFB2836941.1"/>
    </source>
</evidence>
<evidence type="ECO:0000313" key="2">
    <source>
        <dbReference type="Proteomes" id="UP001576780"/>
    </source>
</evidence>